<dbReference type="Gene3D" id="3.40.50.1820">
    <property type="entry name" value="alpha/beta hydrolase"/>
    <property type="match status" value="1"/>
</dbReference>
<dbReference type="InterPro" id="IPR029058">
    <property type="entry name" value="AB_hydrolase_fold"/>
</dbReference>
<comment type="caution">
    <text evidence="5">The sequence shown here is derived from an EMBL/GenBank/DDBJ whole genome shotgun (WGS) entry which is preliminary data.</text>
</comment>
<evidence type="ECO:0000313" key="6">
    <source>
        <dbReference type="Proteomes" id="UP000287188"/>
    </source>
</evidence>
<evidence type="ECO:0000256" key="3">
    <source>
        <dbReference type="SAM" id="MobiDB-lite"/>
    </source>
</evidence>
<dbReference type="RefSeq" id="WP_161977688.1">
    <property type="nucleotide sequence ID" value="NZ_BIFS01000001.1"/>
</dbReference>
<keyword evidence="6" id="KW-1185">Reference proteome</keyword>
<organism evidence="5 6">
    <name type="scientific">Dictyobacter kobayashii</name>
    <dbReference type="NCBI Taxonomy" id="2014872"/>
    <lineage>
        <taxon>Bacteria</taxon>
        <taxon>Bacillati</taxon>
        <taxon>Chloroflexota</taxon>
        <taxon>Ktedonobacteria</taxon>
        <taxon>Ktedonobacterales</taxon>
        <taxon>Dictyobacteraceae</taxon>
        <taxon>Dictyobacter</taxon>
    </lineage>
</organism>
<accession>A0A402ARF1</accession>
<dbReference type="InterPro" id="IPR011659">
    <property type="entry name" value="WD40"/>
</dbReference>
<protein>
    <recommendedName>
        <fullName evidence="4">Peptidase S9 prolyl oligopeptidase catalytic domain-containing protein</fullName>
    </recommendedName>
</protein>
<dbReference type="InterPro" id="IPR001375">
    <property type="entry name" value="Peptidase_S9_cat"/>
</dbReference>
<dbReference type="AlphaFoldDB" id="A0A402ARF1"/>
<dbReference type="Pfam" id="PF07676">
    <property type="entry name" value="PD40"/>
    <property type="match status" value="1"/>
</dbReference>
<name>A0A402ARF1_9CHLR</name>
<sequence length="647" mass="70582">MSELNAEQIVDLTTPGELQLSADGARVAYVLQAGSKKDEHGASSLWVVPTDGSAPTRQFTSGEAKDSSPGWSPDGRQLAFLSDRAKRGTAQLYALPVDGGEARLLGDKESKQAVKQFAWSPGGGLIAFSSADEQTEDEERREKERDDVNVYGERFKYARLRLLSLASNEVTTLVSQERHVADFAWHPQGTELAYVTWQTPELESLAHEQVIERIPLAGGEAQVVCRWPGSVGDLTWSEDGKLLFFMSSASHKAQSSQVVYCVAAEGGEPRRLAGGETNCALQLFPLHYQQQVALSVAEGLSQQLYRLDGQSGELSRIFPATEQEEIAFGSTDVRRLEDGRIVLAMARATSTQPAEVWVATGNAGEPLSDMRQLSAHHQELAGIPFVEQEAFYWTAPDGWKLDGLLLRPATASEGQRLPTVVLVHGGPYGRWRAGFNLSWGNWAQWLALAGYAVLMPNPRGGSGHGEEFAAAALGDVGGADYGDVMAAVDAAIERGIADPERLGIGGWSQGGFMSAWAVTQTSRFKAAIMGAGVSDWGLMVQTSDLPAFEQELGATAPWDGLAAQRHRELSPITFASQVKTPVLILHGENDARVPVSQAIGFHRALRHYQVPAEMALYPREPHGISERAHQLDLLYRVRRWYDRWLRA</sequence>
<reference evidence="6" key="1">
    <citation type="submission" date="2018-12" db="EMBL/GenBank/DDBJ databases">
        <title>Tengunoibacter tsumagoiensis gen. nov., sp. nov., Dictyobacter kobayashii sp. nov., D. alpinus sp. nov., and D. joshuensis sp. nov. and description of Dictyobacteraceae fam. nov. within the order Ktedonobacterales isolated from Tengu-no-mugimeshi.</title>
        <authorList>
            <person name="Wang C.M."/>
            <person name="Zheng Y."/>
            <person name="Sakai Y."/>
            <person name="Toyoda A."/>
            <person name="Minakuchi Y."/>
            <person name="Abe K."/>
            <person name="Yokota A."/>
            <person name="Yabe S."/>
        </authorList>
    </citation>
    <scope>NUCLEOTIDE SEQUENCE [LARGE SCALE GENOMIC DNA]</scope>
    <source>
        <strain evidence="6">Uno11</strain>
    </source>
</reference>
<keyword evidence="2" id="KW-0645">Protease</keyword>
<dbReference type="PANTHER" id="PTHR42776:SF27">
    <property type="entry name" value="DIPEPTIDYL PEPTIDASE FAMILY MEMBER 6"/>
    <property type="match status" value="1"/>
</dbReference>
<dbReference type="InterPro" id="IPR011042">
    <property type="entry name" value="6-blade_b-propeller_TolB-like"/>
</dbReference>
<feature type="region of interest" description="Disordered" evidence="3">
    <location>
        <begin position="45"/>
        <end position="74"/>
    </location>
</feature>
<keyword evidence="2" id="KW-0720">Serine protease</keyword>
<dbReference type="SUPFAM" id="SSF82171">
    <property type="entry name" value="DPP6 N-terminal domain-like"/>
    <property type="match status" value="1"/>
</dbReference>
<dbReference type="SUPFAM" id="SSF53474">
    <property type="entry name" value="alpha/beta-Hydrolases"/>
    <property type="match status" value="1"/>
</dbReference>
<gene>
    <name evidence="5" type="ORF">KDK_54720</name>
</gene>
<dbReference type="GO" id="GO:0006508">
    <property type="term" value="P:proteolysis"/>
    <property type="evidence" value="ECO:0007669"/>
    <property type="project" value="InterPro"/>
</dbReference>
<evidence type="ECO:0000313" key="5">
    <source>
        <dbReference type="EMBL" id="GCE21672.1"/>
    </source>
</evidence>
<dbReference type="Proteomes" id="UP000287188">
    <property type="component" value="Unassembled WGS sequence"/>
</dbReference>
<feature type="domain" description="Peptidase S9 prolyl oligopeptidase catalytic" evidence="4">
    <location>
        <begin position="443"/>
        <end position="645"/>
    </location>
</feature>
<dbReference type="Pfam" id="PF00326">
    <property type="entry name" value="Peptidase_S9"/>
    <property type="match status" value="1"/>
</dbReference>
<evidence type="ECO:0000256" key="2">
    <source>
        <dbReference type="ARBA" id="ARBA00022825"/>
    </source>
</evidence>
<dbReference type="EMBL" id="BIFS01000001">
    <property type="protein sequence ID" value="GCE21672.1"/>
    <property type="molecule type" value="Genomic_DNA"/>
</dbReference>
<evidence type="ECO:0000259" key="4">
    <source>
        <dbReference type="Pfam" id="PF00326"/>
    </source>
</evidence>
<evidence type="ECO:0000256" key="1">
    <source>
        <dbReference type="ARBA" id="ARBA00022801"/>
    </source>
</evidence>
<proteinExistence type="predicted"/>
<keyword evidence="1" id="KW-0378">Hydrolase</keyword>
<dbReference type="Gene3D" id="2.120.10.30">
    <property type="entry name" value="TolB, C-terminal domain"/>
    <property type="match status" value="2"/>
</dbReference>
<dbReference type="GO" id="GO:0004252">
    <property type="term" value="F:serine-type endopeptidase activity"/>
    <property type="evidence" value="ECO:0007669"/>
    <property type="project" value="TreeGrafter"/>
</dbReference>
<dbReference type="PANTHER" id="PTHR42776">
    <property type="entry name" value="SERINE PEPTIDASE S9 FAMILY MEMBER"/>
    <property type="match status" value="1"/>
</dbReference>